<comment type="similarity">
    <text evidence="1">Belongs to the IST1 family.</text>
</comment>
<protein>
    <recommendedName>
        <fullName evidence="2">non-specific serine/threonine protein kinase</fullName>
        <ecNumber evidence="2">2.7.11.1</ecNumber>
    </recommendedName>
</protein>
<feature type="compositionally biased region" description="Basic and acidic residues" evidence="9">
    <location>
        <begin position="81"/>
        <end position="95"/>
    </location>
</feature>
<evidence type="ECO:0000256" key="2">
    <source>
        <dbReference type="ARBA" id="ARBA00012513"/>
    </source>
</evidence>
<dbReference type="InterPro" id="IPR042277">
    <property type="entry name" value="IST1-like"/>
</dbReference>
<feature type="region of interest" description="Disordered" evidence="9">
    <location>
        <begin position="1"/>
        <end position="95"/>
    </location>
</feature>
<dbReference type="CDD" id="cd14135">
    <property type="entry name" value="STKc_PRP4"/>
    <property type="match status" value="1"/>
</dbReference>
<dbReference type="Proteomes" id="UP001642487">
    <property type="component" value="Chromosome 3"/>
</dbReference>
<feature type="compositionally biased region" description="Basic and acidic residues" evidence="9">
    <location>
        <begin position="653"/>
        <end position="672"/>
    </location>
</feature>
<evidence type="ECO:0000256" key="4">
    <source>
        <dbReference type="ARBA" id="ARBA00022679"/>
    </source>
</evidence>
<feature type="compositionally biased region" description="Basic and acidic residues" evidence="9">
    <location>
        <begin position="618"/>
        <end position="631"/>
    </location>
</feature>
<evidence type="ECO:0000313" key="12">
    <source>
        <dbReference type="Proteomes" id="UP001642487"/>
    </source>
</evidence>
<dbReference type="InterPro" id="IPR011009">
    <property type="entry name" value="Kinase-like_dom_sf"/>
</dbReference>
<dbReference type="Pfam" id="PF03398">
    <property type="entry name" value="Ist1"/>
    <property type="match status" value="1"/>
</dbReference>
<feature type="compositionally biased region" description="Basic and acidic residues" evidence="9">
    <location>
        <begin position="42"/>
        <end position="53"/>
    </location>
</feature>
<evidence type="ECO:0000256" key="5">
    <source>
        <dbReference type="ARBA" id="ARBA00022741"/>
    </source>
</evidence>
<dbReference type="PROSITE" id="PS50011">
    <property type="entry name" value="PROTEIN_KINASE_DOM"/>
    <property type="match status" value="1"/>
</dbReference>
<dbReference type="PANTHER" id="PTHR24058:SF103">
    <property type="entry name" value="SERINE_THREONINE-PROTEIN KINASE PRP4 HOMOLOG"/>
    <property type="match status" value="1"/>
</dbReference>
<feature type="region of interest" description="Disordered" evidence="9">
    <location>
        <begin position="1668"/>
        <end position="1744"/>
    </location>
</feature>
<evidence type="ECO:0000256" key="1">
    <source>
        <dbReference type="ARBA" id="ARBA00005536"/>
    </source>
</evidence>
<feature type="compositionally biased region" description="Basic and acidic residues" evidence="9">
    <location>
        <begin position="678"/>
        <end position="694"/>
    </location>
</feature>
<dbReference type="InterPro" id="IPR005061">
    <property type="entry name" value="Ist1"/>
</dbReference>
<feature type="compositionally biased region" description="Basic and acidic residues" evidence="9">
    <location>
        <begin position="1778"/>
        <end position="1793"/>
    </location>
</feature>
<feature type="compositionally biased region" description="Basic and acidic residues" evidence="9">
    <location>
        <begin position="259"/>
        <end position="269"/>
    </location>
</feature>
<feature type="region of interest" description="Disordered" evidence="9">
    <location>
        <begin position="725"/>
        <end position="755"/>
    </location>
</feature>
<evidence type="ECO:0000259" key="10">
    <source>
        <dbReference type="PROSITE" id="PS50011"/>
    </source>
</evidence>
<gene>
    <name evidence="11" type="ORF">CITCOLO1_LOCUS8730</name>
</gene>
<dbReference type="PANTHER" id="PTHR24058">
    <property type="entry name" value="DUAL SPECIFICITY PROTEIN KINASE"/>
    <property type="match status" value="1"/>
</dbReference>
<feature type="compositionally biased region" description="Polar residues" evidence="9">
    <location>
        <begin position="729"/>
        <end position="741"/>
    </location>
</feature>
<dbReference type="InterPro" id="IPR000719">
    <property type="entry name" value="Prot_kinase_dom"/>
</dbReference>
<dbReference type="Gene3D" id="1.20.1260.60">
    <property type="entry name" value="Vacuolar protein sorting-associated protein Ist1"/>
    <property type="match status" value="1"/>
</dbReference>
<feature type="compositionally biased region" description="Basic and acidic residues" evidence="9">
    <location>
        <begin position="204"/>
        <end position="223"/>
    </location>
</feature>
<sequence length="1830" mass="209544">MANDTAHRKHRRSASDEDDEKSSKRHKHRHHRRRHRHRHSSNKNEEESIRDQEDCVPPVANRRSRPEDDVEEGEILEEEESGVRENESSMKEVDVEFGKFEADEISGRIDQPAMECHEVEESSKANLIVKEGAGNSAQDWKTSKVDSKFYNLDKEKGGYYAKKDTDKENMMLYQTDSDCKHGNDGSFSTGEVAGIKYNNLERCREGHSKGDFGHESLKLDERQHKRMLSPSKGGIKKISNNGNGKVATDGSTLGNGKRPQLERTGDKSQDFTPSTSQDRFIDASDCRSRSRSNCHSRGQSQSRETVEEEAESKSRHDHGWDHPIFDDKGKIHTDLDDDYTECARGEGRHRSRDTKDRGRSKMEVDRDWSKENEMGKNKDKDRGIDEQKYDDRERGRSKDRRKEMERNRSREGETDRDRRRERDAERDRRVKERGRSREREVQRDRRVERERGWSREREVERDRRMEKERGWSKEREVDRDRRAEKERCRSTDREGNRDRRREREKDRSKEKEVDWDGRRDRDRDRNDDKAEYSDRNRDKERVREMQKDRYRDKEFDRDRQDDRNKNKSSDILTSKDRYGNLEHGYVKGSKQSRHYDNEFGLDGGRTNAVEKQGSFKRNNREEGEDKLTSDHDGEEEDGDSMSFQLADEEEEDLNRIKEESRRRRQAILEKYKCQQLEKQVEPSLKESEKGKDSANDSSQSEAAAHAIPELVDAAVDDSVTDSSFAVEKSPQQNGVNATDKTAGTKGLGEGTPKAEGSDGLFCDDIFGETPAAVRKMGKGDGLQIERSGLHDNWDDADGYYNYRFGEVLDGRYEIAAAHGKGVFSTVVRAKDLKAGHGEPEEVAIKILRSNETMYKAGLEELVILKKLVGADPDDKRHCVRFLSSFKYRNHLCLVFESLHMNLREVLKKFGRNIGLKLTAVRAYAKQLFIALKHLRNCGVLHCDIKPDNMLVNEGKNVLKLCDFGNAMFAGKNEITPYLVSRFYRAPEIILGLSYDHPMDIWSVGCCLYELSTGKVLFPGPSNNDMLRLHMELKGPFPKKMLRKGAFTDQHFDQDLNFHASEEDPVTKKTIKRIIVNIKPKDIGSIIRGSPGEDPKMLANFKDLLDKIFVLDPEKRMTVSQALNHPFITGNLLYDDLSFWHNYGMIEFRRGHIGQEWRVLSVECTVSIDVCFCSERTFQCLSDLEALRRRCMCIYDHDLFYHATYHHCGVVGNKDMLSFMEALALERLTAVAPCEVVLQANCISSPFSCKYFEFHTAIARMIGIEQSTRKPSAIHSKRWVVRDLSVMITIDEVLCFVAGEFLLGAHNNHFSCLKHYDFALILTFGFAILIRLYNFLKSQSSLEEGNIQPRSKVSPSSKHFSLVPFKSPISNNSLFEIASFPPRKEKLSEFPYQRFLRNMGKKLDALLGRSFKTTRFKALVNLAISRLAVLANQRQVRSSQARSDVVQLLQLGHQERALFRVEQVIKDQKLLDAYAIIESYCEVVLERIKLLEHERQCPEELKEAISGLIFASSRCGDFPELIEIRSVITSRFGKEFTARAIELRNNCAVGPMIVQKLSARPPSLEIKLKLLQQIASEHGITLKDLEAYEVSTETQEKVVAEEKKDQPQQETKVEGVFQILPEEIEKDNRYADSMRGRKKYKDVADAAQAAFESAAYAAAAARAAVELSQSKSLDHDDPSSLSPKPRKYTETLESKNTEIELESENKETHSGSRSVGVEESENGTEPKQPVSSSSSEAGNASLKENEIPIEAIIDLLEKDLVFDESDIDAGNGESSSSTLEERNSSFECREKMESESAEITANNEESDNKNVAQNLSIENKAVIRTIDVRGH</sequence>
<dbReference type="SUPFAM" id="SSF56112">
    <property type="entry name" value="Protein kinase-like (PK-like)"/>
    <property type="match status" value="1"/>
</dbReference>
<keyword evidence="4" id="KW-0808">Transferase</keyword>
<keyword evidence="5" id="KW-0547">Nucleotide-binding</keyword>
<feature type="domain" description="Protein kinase" evidence="10">
    <location>
        <begin position="812"/>
        <end position="1127"/>
    </location>
</feature>
<feature type="compositionally biased region" description="Basic and acidic residues" evidence="9">
    <location>
        <begin position="279"/>
        <end position="288"/>
    </location>
</feature>
<evidence type="ECO:0000256" key="8">
    <source>
        <dbReference type="ARBA" id="ARBA00023596"/>
    </source>
</evidence>
<proteinExistence type="inferred from homology"/>
<dbReference type="Pfam" id="PF00069">
    <property type="entry name" value="Pkinase"/>
    <property type="match status" value="1"/>
</dbReference>
<dbReference type="InterPro" id="IPR050494">
    <property type="entry name" value="Ser_Thr_dual-spec_kinase"/>
</dbReference>
<feature type="compositionally biased region" description="Basic and acidic residues" evidence="9">
    <location>
        <begin position="311"/>
        <end position="334"/>
    </location>
</feature>
<keyword evidence="12" id="KW-1185">Reference proteome</keyword>
<keyword evidence="7" id="KW-0067">ATP-binding</keyword>
<dbReference type="InterPro" id="IPR008271">
    <property type="entry name" value="Ser/Thr_kinase_AS"/>
</dbReference>
<comment type="similarity">
    <text evidence="8">Belongs to the protein kinase superfamily. CMGC Ser/Thr protein kinase family.</text>
</comment>
<evidence type="ECO:0000256" key="9">
    <source>
        <dbReference type="SAM" id="MobiDB-lite"/>
    </source>
</evidence>
<dbReference type="InterPro" id="IPR044092">
    <property type="entry name" value="STKc_PRP4"/>
</dbReference>
<keyword evidence="3" id="KW-0723">Serine/threonine-protein kinase</keyword>
<name>A0ABP0YCL1_9ROSI</name>
<evidence type="ECO:0000256" key="3">
    <source>
        <dbReference type="ARBA" id="ARBA00022527"/>
    </source>
</evidence>
<dbReference type="EMBL" id="OZ021737">
    <property type="protein sequence ID" value="CAK9316851.1"/>
    <property type="molecule type" value="Genomic_DNA"/>
</dbReference>
<feature type="region of interest" description="Disordered" evidence="9">
    <location>
        <begin position="1765"/>
        <end position="1815"/>
    </location>
</feature>
<dbReference type="PROSITE" id="PS00108">
    <property type="entry name" value="PROTEIN_KINASE_ST"/>
    <property type="match status" value="1"/>
</dbReference>
<evidence type="ECO:0000256" key="7">
    <source>
        <dbReference type="ARBA" id="ARBA00022840"/>
    </source>
</evidence>
<feature type="region of interest" description="Disordered" evidence="9">
    <location>
        <begin position="204"/>
        <end position="703"/>
    </location>
</feature>
<feature type="compositionally biased region" description="Basic and acidic residues" evidence="9">
    <location>
        <begin position="341"/>
        <end position="580"/>
    </location>
</feature>
<feature type="compositionally biased region" description="Polar residues" evidence="9">
    <location>
        <begin position="1796"/>
        <end position="1815"/>
    </location>
</feature>
<dbReference type="EC" id="2.7.11.1" evidence="2"/>
<dbReference type="Gene3D" id="1.10.510.10">
    <property type="entry name" value="Transferase(Phosphotransferase) domain 1"/>
    <property type="match status" value="1"/>
</dbReference>
<feature type="compositionally biased region" description="Acidic residues" evidence="9">
    <location>
        <begin position="68"/>
        <end position="80"/>
    </location>
</feature>
<feature type="compositionally biased region" description="Basic residues" evidence="9">
    <location>
        <begin position="23"/>
        <end position="41"/>
    </location>
</feature>
<dbReference type="SMART" id="SM00220">
    <property type="entry name" value="S_TKc"/>
    <property type="match status" value="1"/>
</dbReference>
<feature type="compositionally biased region" description="Low complexity" evidence="9">
    <location>
        <begin position="231"/>
        <end position="245"/>
    </location>
</feature>
<dbReference type="Gene3D" id="3.30.200.20">
    <property type="entry name" value="Phosphorylase Kinase, domain 1"/>
    <property type="match status" value="1"/>
</dbReference>
<evidence type="ECO:0000313" key="11">
    <source>
        <dbReference type="EMBL" id="CAK9316851.1"/>
    </source>
</evidence>
<keyword evidence="6" id="KW-0418">Kinase</keyword>
<reference evidence="11 12" key="1">
    <citation type="submission" date="2024-03" db="EMBL/GenBank/DDBJ databases">
        <authorList>
            <person name="Gkanogiannis A."/>
            <person name="Becerra Lopez-Lavalle L."/>
        </authorList>
    </citation>
    <scope>NUCLEOTIDE SEQUENCE [LARGE SCALE GENOMIC DNA]</scope>
</reference>
<feature type="compositionally biased region" description="Basic and acidic residues" evidence="9">
    <location>
        <begin position="1686"/>
        <end position="1709"/>
    </location>
</feature>
<accession>A0ABP0YCL1</accession>
<evidence type="ECO:0000256" key="6">
    <source>
        <dbReference type="ARBA" id="ARBA00022777"/>
    </source>
</evidence>
<organism evidence="11 12">
    <name type="scientific">Citrullus colocynthis</name>
    <name type="common">colocynth</name>
    <dbReference type="NCBI Taxonomy" id="252529"/>
    <lineage>
        <taxon>Eukaryota</taxon>
        <taxon>Viridiplantae</taxon>
        <taxon>Streptophyta</taxon>
        <taxon>Embryophyta</taxon>
        <taxon>Tracheophyta</taxon>
        <taxon>Spermatophyta</taxon>
        <taxon>Magnoliopsida</taxon>
        <taxon>eudicotyledons</taxon>
        <taxon>Gunneridae</taxon>
        <taxon>Pentapetalae</taxon>
        <taxon>rosids</taxon>
        <taxon>fabids</taxon>
        <taxon>Cucurbitales</taxon>
        <taxon>Cucurbitaceae</taxon>
        <taxon>Benincaseae</taxon>
        <taxon>Citrullus</taxon>
    </lineage>
</organism>